<evidence type="ECO:0000313" key="1">
    <source>
        <dbReference type="EMBL" id="ASR85541.1"/>
    </source>
</evidence>
<sequence>MTAAAVGSEVWILDLVITGPQPGDDWAWRSTHATKQGAEATLLDRLHDQGVNMAEDVDEIASTTRDDGSIAGDYVNYAEQVRKVGYSVQRDEVAP</sequence>
<dbReference type="EMBL" id="MF324914">
    <property type="protein sequence ID" value="ASR85541.1"/>
    <property type="molecule type" value="Genomic_DNA"/>
</dbReference>
<accession>A0A222ZMZ6</accession>
<dbReference type="KEGG" id="vg:60322848"/>
<evidence type="ECO:0000313" key="2">
    <source>
        <dbReference type="Proteomes" id="UP000226065"/>
    </source>
</evidence>
<dbReference type="RefSeq" id="YP_009951412.1">
    <property type="nucleotide sequence ID" value="NC_051601.1"/>
</dbReference>
<gene>
    <name evidence="1" type="primary">40</name>
    <name evidence="1" type="ORF">SEA_KRUEGER_40</name>
</gene>
<dbReference type="Proteomes" id="UP000226065">
    <property type="component" value="Segment"/>
</dbReference>
<name>A0A222ZMZ6_9CAUD</name>
<reference evidence="1 2" key="1">
    <citation type="submission" date="2017-06" db="EMBL/GenBank/DDBJ databases">
        <authorList>
            <person name="Tobias T."/>
            <person name="Darnell A."/>
            <person name="Downs E."/>
            <person name="Draper R."/>
            <person name="Fishman F."/>
            <person name="Harders C."/>
            <person name="Isola J."/>
            <person name="Keiser K."/>
            <person name="Knight T."/>
            <person name="Lindquist A."/>
            <person name="Mozdren S."/>
            <person name="Obiri-Yeboah D."/>
            <person name="Oostindie M."/>
            <person name="Pearce C."/>
            <person name="Pelyhes D."/>
            <person name="Peterson J."/>
            <person name="Smith S."/>
            <person name="Vroom A."/>
            <person name="Stukey J."/>
            <person name="Best A."/>
            <person name="Garlena R.A."/>
            <person name="Russell D.A."/>
            <person name="Pope W.H."/>
            <person name="Jacobs-Sera D."/>
            <person name="Hendrix R.W."/>
            <person name="Hatfull G.F."/>
        </authorList>
    </citation>
    <scope>NUCLEOTIDE SEQUENCE [LARGE SCALE GENOMIC DNA]</scope>
</reference>
<protein>
    <submittedName>
        <fullName evidence="1">Uncharacterized protein</fullName>
    </submittedName>
</protein>
<organism evidence="1 2">
    <name type="scientific">Mycobacterium phage Krueger</name>
    <dbReference type="NCBI Taxonomy" id="2015820"/>
    <lineage>
        <taxon>Viruses</taxon>
        <taxon>Duplodnaviria</taxon>
        <taxon>Heunggongvirae</taxon>
        <taxon>Uroviricota</taxon>
        <taxon>Caudoviricetes</taxon>
        <taxon>Weiservirinae</taxon>
        <taxon>Unicornvirus</taxon>
        <taxon>Unicornvirus krueger</taxon>
    </lineage>
</organism>
<keyword evidence="2" id="KW-1185">Reference proteome</keyword>
<dbReference type="GeneID" id="60322848"/>
<proteinExistence type="predicted"/>